<gene>
    <name evidence="2" type="ORF">AWL63_01255</name>
</gene>
<evidence type="ECO:0000313" key="2">
    <source>
        <dbReference type="EMBL" id="AOH82809.1"/>
    </source>
</evidence>
<name>A0A1B3Z5W6_9SPHN</name>
<dbReference type="EMBL" id="CP014168">
    <property type="protein sequence ID" value="AOH82809.1"/>
    <property type="molecule type" value="Genomic_DNA"/>
</dbReference>
<accession>A0A1B3Z5W6</accession>
<feature type="compositionally biased region" description="Polar residues" evidence="1">
    <location>
        <begin position="9"/>
        <end position="35"/>
    </location>
</feature>
<evidence type="ECO:0000256" key="1">
    <source>
        <dbReference type="SAM" id="MobiDB-lite"/>
    </source>
</evidence>
<organism evidence="2 3">
    <name type="scientific">Sphingomonas panacis</name>
    <dbReference type="NCBI Taxonomy" id="1560345"/>
    <lineage>
        <taxon>Bacteria</taxon>
        <taxon>Pseudomonadati</taxon>
        <taxon>Pseudomonadota</taxon>
        <taxon>Alphaproteobacteria</taxon>
        <taxon>Sphingomonadales</taxon>
        <taxon>Sphingomonadaceae</taxon>
        <taxon>Sphingomonas</taxon>
    </lineage>
</organism>
<sequence>MGLLALAACQQSTPTTDAAPQQEVAEQTDTPNPTESPIDPDPNNPLIGDWKLDDGLACIYNRLTFTEDMRVMHRTGSAAQDIPTPIDTYKVAGGKVQVNVVGEDNPVTYVVFDPTHIGDGTEACRFHKTSAVAVPPAN</sequence>
<evidence type="ECO:0000313" key="3">
    <source>
        <dbReference type="Proteomes" id="UP000094256"/>
    </source>
</evidence>
<keyword evidence="3" id="KW-1185">Reference proteome</keyword>
<dbReference type="KEGG" id="span:AWL63_01255"/>
<dbReference type="AlphaFoldDB" id="A0A1B3Z5W6"/>
<feature type="region of interest" description="Disordered" evidence="1">
    <location>
        <begin position="9"/>
        <end position="47"/>
    </location>
</feature>
<dbReference type="Proteomes" id="UP000094256">
    <property type="component" value="Chromosome"/>
</dbReference>
<reference evidence="2 3" key="1">
    <citation type="submission" date="2016-01" db="EMBL/GenBank/DDBJ databases">
        <title>Complete genome and mega plasmid sequence of Sphingomonas panacis DCY99 elicits systemic resistance in rice to Xanthomonas oryzae.</title>
        <authorList>
            <person name="Kim Y.J."/>
            <person name="Yang D.C."/>
            <person name="Sing P."/>
        </authorList>
    </citation>
    <scope>NUCLEOTIDE SEQUENCE [LARGE SCALE GENOMIC DNA]</scope>
    <source>
        <strain evidence="2 3">DCY99</strain>
    </source>
</reference>
<proteinExistence type="predicted"/>
<protein>
    <submittedName>
        <fullName evidence="2">Uncharacterized protein</fullName>
    </submittedName>
</protein>